<dbReference type="Pfam" id="PF03796">
    <property type="entry name" value="DnaB_C"/>
    <property type="match status" value="1"/>
</dbReference>
<dbReference type="InterPro" id="IPR007694">
    <property type="entry name" value="DNA_helicase_DnaB-like_C"/>
</dbReference>
<proteinExistence type="predicted"/>
<evidence type="ECO:0000313" key="2">
    <source>
        <dbReference type="EMBL" id="TMI91355.1"/>
    </source>
</evidence>
<dbReference type="PANTHER" id="PTHR30153">
    <property type="entry name" value="REPLICATIVE DNA HELICASE DNAB"/>
    <property type="match status" value="1"/>
</dbReference>
<dbReference type="GO" id="GO:0003678">
    <property type="term" value="F:DNA helicase activity"/>
    <property type="evidence" value="ECO:0007669"/>
    <property type="project" value="InterPro"/>
</dbReference>
<evidence type="ECO:0000259" key="1">
    <source>
        <dbReference type="Pfam" id="PF03796"/>
    </source>
</evidence>
<comment type="caution">
    <text evidence="2">The sequence shown here is derived from an EMBL/GenBank/DDBJ whole genome shotgun (WGS) entry which is preliminary data.</text>
</comment>
<gene>
    <name evidence="2" type="ORF">E6H00_04200</name>
</gene>
<dbReference type="InterPro" id="IPR027417">
    <property type="entry name" value="P-loop_NTPase"/>
</dbReference>
<dbReference type="PANTHER" id="PTHR30153:SF2">
    <property type="entry name" value="REPLICATIVE DNA HELICASE"/>
    <property type="match status" value="1"/>
</dbReference>
<dbReference type="EMBL" id="VBAK01000096">
    <property type="protein sequence ID" value="TMI91355.1"/>
    <property type="molecule type" value="Genomic_DNA"/>
</dbReference>
<evidence type="ECO:0000313" key="3">
    <source>
        <dbReference type="Proteomes" id="UP000318509"/>
    </source>
</evidence>
<dbReference type="Gene3D" id="3.40.50.300">
    <property type="entry name" value="P-loop containing nucleotide triphosphate hydrolases"/>
    <property type="match status" value="1"/>
</dbReference>
<accession>A0A537K6H9</accession>
<organism evidence="2 3">
    <name type="scientific">Candidatus Segetimicrobium genomatis</name>
    <dbReference type="NCBI Taxonomy" id="2569760"/>
    <lineage>
        <taxon>Bacteria</taxon>
        <taxon>Bacillati</taxon>
        <taxon>Candidatus Sysuimicrobiota</taxon>
        <taxon>Candidatus Sysuimicrobiia</taxon>
        <taxon>Candidatus Sysuimicrobiales</taxon>
        <taxon>Candidatus Segetimicrobiaceae</taxon>
        <taxon>Candidatus Segetimicrobium</taxon>
    </lineage>
</organism>
<sequence length="316" mass="35957">FYYGLAGAPRRGKSNFALELATYVATNHHVPCLYYSWEQTQRVLGARLLAKETGIDPATILAGGTPGGAPIVPQLQSAQERMARFAPYLFLIEGGRQDTLSRIRTHVYNVMQEFQTSDVVIFLDYLQKIPLDEHIDDWKARNDMLSTALAEMSLELNIPIFTISPLDKEGCRLDERPALDDAEYSEFERPTMHHSMGSGDLEYDLDVAMVLAKDWKATRELVEYLESRAKAANLDPDRLPHVDIVNLFVDKNRDAPASASYIVQYAFFVTLNKFVELDYKLEKEYRADFRGFAKLQQIYEYLVETGLLTRAEPARA</sequence>
<reference evidence="2 3" key="1">
    <citation type="journal article" date="2019" name="Nat. Microbiol.">
        <title>Mediterranean grassland soil C-N compound turnover is dependent on rainfall and depth, and is mediated by genomically divergent microorganisms.</title>
        <authorList>
            <person name="Diamond S."/>
            <person name="Andeer P.F."/>
            <person name="Li Z."/>
            <person name="Crits-Christoph A."/>
            <person name="Burstein D."/>
            <person name="Anantharaman K."/>
            <person name="Lane K.R."/>
            <person name="Thomas B.C."/>
            <person name="Pan C."/>
            <person name="Northen T.R."/>
            <person name="Banfield J.F."/>
        </authorList>
    </citation>
    <scope>NUCLEOTIDE SEQUENCE [LARGE SCALE GENOMIC DNA]</scope>
    <source>
        <strain evidence="2">NP_3</strain>
    </source>
</reference>
<feature type="domain" description="SF4 helicase" evidence="1">
    <location>
        <begin position="5"/>
        <end position="259"/>
    </location>
</feature>
<dbReference type="Proteomes" id="UP000318509">
    <property type="component" value="Unassembled WGS sequence"/>
</dbReference>
<dbReference type="GO" id="GO:0006260">
    <property type="term" value="P:DNA replication"/>
    <property type="evidence" value="ECO:0007669"/>
    <property type="project" value="InterPro"/>
</dbReference>
<protein>
    <recommendedName>
        <fullName evidence="1">SF4 helicase domain-containing protein</fullName>
    </recommendedName>
</protein>
<feature type="non-terminal residue" evidence="2">
    <location>
        <position position="1"/>
    </location>
</feature>
<dbReference type="AlphaFoldDB" id="A0A537K6H9"/>
<name>A0A537K6H9_9BACT</name>
<dbReference type="GO" id="GO:0005829">
    <property type="term" value="C:cytosol"/>
    <property type="evidence" value="ECO:0007669"/>
    <property type="project" value="TreeGrafter"/>
</dbReference>
<dbReference type="GO" id="GO:0005524">
    <property type="term" value="F:ATP binding"/>
    <property type="evidence" value="ECO:0007669"/>
    <property type="project" value="InterPro"/>
</dbReference>
<dbReference type="SUPFAM" id="SSF52540">
    <property type="entry name" value="P-loop containing nucleoside triphosphate hydrolases"/>
    <property type="match status" value="1"/>
</dbReference>